<dbReference type="STRING" id="1198029.A0A1U7LUF1"/>
<feature type="domain" description="DUF2428" evidence="3">
    <location>
        <begin position="539"/>
        <end position="700"/>
    </location>
</feature>
<gene>
    <name evidence="6" type="ORF">NEOLI_000382</name>
</gene>
<comment type="caution">
    <text evidence="6">The sequence shown here is derived from an EMBL/GenBank/DDBJ whole genome shotgun (WGS) entry which is preliminary data.</text>
</comment>
<accession>A0A1U7LUF1</accession>
<organism evidence="6 7">
    <name type="scientific">Neolecta irregularis (strain DAH-3)</name>
    <dbReference type="NCBI Taxonomy" id="1198029"/>
    <lineage>
        <taxon>Eukaryota</taxon>
        <taxon>Fungi</taxon>
        <taxon>Dikarya</taxon>
        <taxon>Ascomycota</taxon>
        <taxon>Taphrinomycotina</taxon>
        <taxon>Neolectales</taxon>
        <taxon>Neolectaceae</taxon>
        <taxon>Neolecta</taxon>
    </lineage>
</organism>
<keyword evidence="7" id="KW-1185">Reference proteome</keyword>
<dbReference type="PANTHER" id="PTHR14387">
    <property type="entry name" value="THADA/DEATH RECEPTOR INTERACTING PROTEIN"/>
    <property type="match status" value="1"/>
</dbReference>
<reference evidence="6 7" key="1">
    <citation type="submission" date="2016-04" db="EMBL/GenBank/DDBJ databases">
        <title>Evolutionary innovation and constraint leading to complex multicellularity in the Ascomycota.</title>
        <authorList>
            <person name="Cisse O."/>
            <person name="Nguyen A."/>
            <person name="Hewitt D.A."/>
            <person name="Jedd G."/>
            <person name="Stajich J.E."/>
        </authorList>
    </citation>
    <scope>NUCLEOTIDE SEQUENCE [LARGE SCALE GENOMIC DNA]</scope>
    <source>
        <strain evidence="6 7">DAH-3</strain>
    </source>
</reference>
<dbReference type="Proteomes" id="UP000186594">
    <property type="component" value="Unassembled WGS sequence"/>
</dbReference>
<evidence type="ECO:0000256" key="1">
    <source>
        <dbReference type="ARBA" id="ARBA00010409"/>
    </source>
</evidence>
<dbReference type="PANTHER" id="PTHR14387:SF0">
    <property type="entry name" value="DUF2428 DOMAIN-CONTAINING PROTEIN"/>
    <property type="match status" value="1"/>
</dbReference>
<proteinExistence type="inferred from homology"/>
<dbReference type="EMBL" id="LXFE01000206">
    <property type="protein sequence ID" value="OLL26305.1"/>
    <property type="molecule type" value="Genomic_DNA"/>
</dbReference>
<dbReference type="GO" id="GO:0030488">
    <property type="term" value="P:tRNA methylation"/>
    <property type="evidence" value="ECO:0007669"/>
    <property type="project" value="TreeGrafter"/>
</dbReference>
<dbReference type="Pfam" id="PF25150">
    <property type="entry name" value="TPR_Trm732"/>
    <property type="match status" value="1"/>
</dbReference>
<sequence>MIFNNDDIKKNLRNIRITEGFGRSFDYLSTLLSPAFSPDIQIMIVDTLVYLCQKTTTTPIETVDYIQFMPLTWTRYSHSVAGAAKACKGLFRHLLKKGEKTSQFAKAHVLKIMLEEPLSKGISVFMVELIKDCGTNLVVQRKGYLEHAVSSMKDPSLSSCVGKLIFEIIAVRKEEVAEDEWNNFWTALIPPNLEDPQIGKAIRQYILPPLFRLSPTSVSLLQSVTDLLSNFSILRIATELNIPHSTMDLERHLCHINPEVRLGALSVLLSSYRQTTPFSNHDFALLKLYLSDFFTSTIPDVRCVFLGRIRQLLTRLRASCHALNKSRNSFDKEHEFILWFHELLKYELQPESSYQRVLTTIHIIEIFFIFGLDDLVFGEQSSQLFPFKIKIIDDEMQKLLVDKLSDPFEDIRDKSMEILFRCKVEIQIEKNNLLDVINISRCEEYDGAARLLFLADLGYKWSLKKLENGEQSLGYLFHVQHQSIKDPMIPRIFAVIEKIYEYTKKLLCAESPEQLLQDSSEFQEMSSFALLLTSLLNHMTSVELEKTGRLYLAWINEIRHRGAFSALFPELIALSTFLHSSQLEELNVLPKIWIQEIIDAMLFTSRTITRRSGGLPMSLVALLCPEIGISRPLFKSTMSQLFKIAKIRIEIIELSDLPQIHALNSIRAIFQESKLSVYCTEYVSEALLLVIQGFSSNAWSIRNCALILFNTIILRAFGKHKSRDFSGVGKRMSVKSFFDRYACHDSFVHELSIGVNALSENKVETVLYPILSLLSRLDIGGCGDYNEMRKLVEKALRSGIWKIREIAAQALPALIPACEVPTVLCQMINGCPGLSQNEIHGRLLLVKSLVNSYSDFAPVLRNPILKNFDILVNYNNNPFSKGLVLELCTRYLLEDSKVFASLRRRNLAYPAVGAGSSFLEINTAIFRLSLAKGDSRYQNTAINAIQNGCYEAKIKLLDLFDERVSRSPLLVKEIYKLAFDEDVFSEVRIAALGLLRRLRISGTSRWAKLLCLVRESSIVSIREAAMALMGIHIVEVLHSLVFHSNCFDMVFKDQLSHFIGDEKSLSSRQAALASISAFSEHLRIPSEQTEALYFHIFDFLEDDDEDIREESARLVSSILSLAEPCSSLEGTRRLVTFLVKELNFEMLKDNLVRRAKVDLDLLAIDMPFG</sequence>
<dbReference type="InterPro" id="IPR056842">
    <property type="entry name" value="THADA-like_TPR_C"/>
</dbReference>
<keyword evidence="2" id="KW-0819">tRNA processing</keyword>
<dbReference type="Pfam" id="PF10350">
    <property type="entry name" value="DUF2428"/>
    <property type="match status" value="1"/>
</dbReference>
<dbReference type="OMA" id="TQHITRR"/>
<protein>
    <submittedName>
        <fullName evidence="6">Uncharacterized protein</fullName>
    </submittedName>
</protein>
<feature type="domain" description="tRNA (32-2'-O)-methyltransferase regulator THADA-like TPR repeats region" evidence="4">
    <location>
        <begin position="181"/>
        <end position="413"/>
    </location>
</feature>
<dbReference type="InterPro" id="IPR011989">
    <property type="entry name" value="ARM-like"/>
</dbReference>
<dbReference type="AlphaFoldDB" id="A0A1U7LUF1"/>
<feature type="domain" description="tRNA (32-2'-O)-methyltransferase regulator THADA-like C-terminal TPR repeats region" evidence="5">
    <location>
        <begin position="702"/>
        <end position="849"/>
    </location>
</feature>
<dbReference type="InterPro" id="IPR016024">
    <property type="entry name" value="ARM-type_fold"/>
</dbReference>
<dbReference type="InterPro" id="IPR056843">
    <property type="entry name" value="THADA-like_TPR"/>
</dbReference>
<evidence type="ECO:0000259" key="4">
    <source>
        <dbReference type="Pfam" id="PF25150"/>
    </source>
</evidence>
<evidence type="ECO:0000259" key="5">
    <source>
        <dbReference type="Pfam" id="PF25151"/>
    </source>
</evidence>
<dbReference type="SUPFAM" id="SSF48371">
    <property type="entry name" value="ARM repeat"/>
    <property type="match status" value="1"/>
</dbReference>
<evidence type="ECO:0000259" key="3">
    <source>
        <dbReference type="Pfam" id="PF10350"/>
    </source>
</evidence>
<dbReference type="InterPro" id="IPR019442">
    <property type="entry name" value="THADA/TRM732_DUF2428"/>
</dbReference>
<dbReference type="Gene3D" id="1.25.10.10">
    <property type="entry name" value="Leucine-rich Repeat Variant"/>
    <property type="match status" value="1"/>
</dbReference>
<dbReference type="GO" id="GO:0005829">
    <property type="term" value="C:cytosol"/>
    <property type="evidence" value="ECO:0007669"/>
    <property type="project" value="TreeGrafter"/>
</dbReference>
<dbReference type="Pfam" id="PF25151">
    <property type="entry name" value="TPR_Trm732_C"/>
    <property type="match status" value="1"/>
</dbReference>
<evidence type="ECO:0000256" key="2">
    <source>
        <dbReference type="ARBA" id="ARBA00022694"/>
    </source>
</evidence>
<evidence type="ECO:0000313" key="6">
    <source>
        <dbReference type="EMBL" id="OLL26305.1"/>
    </source>
</evidence>
<dbReference type="OrthoDB" id="73997at2759"/>
<dbReference type="InterPro" id="IPR051954">
    <property type="entry name" value="tRNA_methyltransferase_THADA"/>
</dbReference>
<name>A0A1U7LUF1_NEOID</name>
<comment type="similarity">
    <text evidence="1">Belongs to the THADA family.</text>
</comment>
<evidence type="ECO:0000313" key="7">
    <source>
        <dbReference type="Proteomes" id="UP000186594"/>
    </source>
</evidence>